<dbReference type="Pfam" id="PF11250">
    <property type="entry name" value="FAF"/>
    <property type="match status" value="1"/>
</dbReference>
<protein>
    <recommendedName>
        <fullName evidence="4">FAF domain-containing protein</fullName>
    </recommendedName>
</protein>
<evidence type="ECO:0000313" key="6">
    <source>
        <dbReference type="Proteomes" id="UP001630127"/>
    </source>
</evidence>
<keyword evidence="6" id="KW-1185">Reference proteome</keyword>
<dbReference type="Proteomes" id="UP001630127">
    <property type="component" value="Unassembled WGS sequence"/>
</dbReference>
<feature type="domain" description="FAF" evidence="4">
    <location>
        <begin position="175"/>
        <end position="227"/>
    </location>
</feature>
<dbReference type="InterPro" id="IPR021410">
    <property type="entry name" value="FAF"/>
</dbReference>
<feature type="region of interest" description="Disordered" evidence="3">
    <location>
        <begin position="159"/>
        <end position="192"/>
    </location>
</feature>
<sequence length="316" mass="35719">MSSNVCQGLQSCLEPRLVEPRVLIQNLAQSIPWTQKPNLSQPQQEQEDMLIIHNAEAENKKNIIIHEKYYHNFVETEHESNKDGDSVWSCIQALTTTTCQNRKQVTEADQVYVHPLVKSSASTLSKKSLEMCTESLGSETGSNIDESIDDFPYPVLQRSKSREQYSKKKRDRSVSFPPPLTSISGSDGVQVRPHREGGRLVLKAVTVSSCSPYFQTERANGRLRLSLLKDLYTDFDGYEVNAYNKQREEEEENENADEEEVELEDILEELEMNGEKVGYEIGGVGELARPSRCKEGRETTRNKVIPSWGPCCVAIS</sequence>
<dbReference type="PANTHER" id="PTHR33155">
    <property type="entry name" value="FANTASTIC FOUR-LIKE PROTEIN (DUF3049)"/>
    <property type="match status" value="1"/>
</dbReference>
<keyword evidence="2" id="KW-0175">Coiled coil</keyword>
<comment type="similarity">
    <text evidence="1">Belongs to the fantastic four family.</text>
</comment>
<feature type="coiled-coil region" evidence="2">
    <location>
        <begin position="239"/>
        <end position="273"/>
    </location>
</feature>
<name>A0ABD2ZEW2_9GENT</name>
<evidence type="ECO:0000313" key="5">
    <source>
        <dbReference type="EMBL" id="KAL3517569.1"/>
    </source>
</evidence>
<reference evidence="5 6" key="1">
    <citation type="submission" date="2024-11" db="EMBL/GenBank/DDBJ databases">
        <title>A near-complete genome assembly of Cinchona calisaya.</title>
        <authorList>
            <person name="Lian D.C."/>
            <person name="Zhao X.W."/>
            <person name="Wei L."/>
        </authorList>
    </citation>
    <scope>NUCLEOTIDE SEQUENCE [LARGE SCALE GENOMIC DNA]</scope>
    <source>
        <tissue evidence="5">Nenye</tissue>
    </source>
</reference>
<gene>
    <name evidence="5" type="ORF">ACH5RR_020158</name>
</gene>
<evidence type="ECO:0000256" key="3">
    <source>
        <dbReference type="SAM" id="MobiDB-lite"/>
    </source>
</evidence>
<evidence type="ECO:0000256" key="1">
    <source>
        <dbReference type="ARBA" id="ARBA00008690"/>
    </source>
</evidence>
<dbReference type="EMBL" id="JBJUIK010000009">
    <property type="protein sequence ID" value="KAL3517569.1"/>
    <property type="molecule type" value="Genomic_DNA"/>
</dbReference>
<accession>A0ABD2ZEW2</accession>
<dbReference type="PANTHER" id="PTHR33155:SF8">
    <property type="entry name" value="PROTEIN FANTASTIC FOUR 1"/>
    <property type="match status" value="1"/>
</dbReference>
<evidence type="ECO:0000259" key="4">
    <source>
        <dbReference type="Pfam" id="PF11250"/>
    </source>
</evidence>
<evidence type="ECO:0000256" key="2">
    <source>
        <dbReference type="SAM" id="Coils"/>
    </source>
</evidence>
<proteinExistence type="inferred from homology"/>
<dbReference type="InterPro" id="IPR046431">
    <property type="entry name" value="FAF_dom"/>
</dbReference>
<organism evidence="5 6">
    <name type="scientific">Cinchona calisaya</name>
    <dbReference type="NCBI Taxonomy" id="153742"/>
    <lineage>
        <taxon>Eukaryota</taxon>
        <taxon>Viridiplantae</taxon>
        <taxon>Streptophyta</taxon>
        <taxon>Embryophyta</taxon>
        <taxon>Tracheophyta</taxon>
        <taxon>Spermatophyta</taxon>
        <taxon>Magnoliopsida</taxon>
        <taxon>eudicotyledons</taxon>
        <taxon>Gunneridae</taxon>
        <taxon>Pentapetalae</taxon>
        <taxon>asterids</taxon>
        <taxon>lamiids</taxon>
        <taxon>Gentianales</taxon>
        <taxon>Rubiaceae</taxon>
        <taxon>Cinchonoideae</taxon>
        <taxon>Cinchoneae</taxon>
        <taxon>Cinchona</taxon>
    </lineage>
</organism>
<dbReference type="AlphaFoldDB" id="A0ABD2ZEW2"/>
<comment type="caution">
    <text evidence="5">The sequence shown here is derived from an EMBL/GenBank/DDBJ whole genome shotgun (WGS) entry which is preliminary data.</text>
</comment>